<organism evidence="3 4">
    <name type="scientific">Crossiella cryophila</name>
    <dbReference type="NCBI Taxonomy" id="43355"/>
    <lineage>
        <taxon>Bacteria</taxon>
        <taxon>Bacillati</taxon>
        <taxon>Actinomycetota</taxon>
        <taxon>Actinomycetes</taxon>
        <taxon>Pseudonocardiales</taxon>
        <taxon>Pseudonocardiaceae</taxon>
        <taxon>Crossiella</taxon>
    </lineage>
</organism>
<feature type="compositionally biased region" description="Pro residues" evidence="1">
    <location>
        <begin position="181"/>
        <end position="195"/>
    </location>
</feature>
<evidence type="ECO:0000256" key="2">
    <source>
        <dbReference type="SAM" id="Phobius"/>
    </source>
</evidence>
<evidence type="ECO:0000313" key="3">
    <source>
        <dbReference type="EMBL" id="MBB4674288.1"/>
    </source>
</evidence>
<protein>
    <submittedName>
        <fullName evidence="3">Uncharacterized protein</fullName>
    </submittedName>
</protein>
<feature type="region of interest" description="Disordered" evidence="1">
    <location>
        <begin position="162"/>
        <end position="195"/>
    </location>
</feature>
<feature type="compositionally biased region" description="Low complexity" evidence="1">
    <location>
        <begin position="162"/>
        <end position="180"/>
    </location>
</feature>
<keyword evidence="2" id="KW-1133">Transmembrane helix</keyword>
<feature type="transmembrane region" description="Helical" evidence="2">
    <location>
        <begin position="132"/>
        <end position="151"/>
    </location>
</feature>
<dbReference type="RefSeq" id="WP_185011796.1">
    <property type="nucleotide sequence ID" value="NZ_BAAAUI010000102.1"/>
</dbReference>
<proteinExistence type="predicted"/>
<keyword evidence="2" id="KW-0472">Membrane</keyword>
<keyword evidence="4" id="KW-1185">Reference proteome</keyword>
<gene>
    <name evidence="3" type="ORF">HNR67_000406</name>
</gene>
<keyword evidence="2" id="KW-0812">Transmembrane</keyword>
<comment type="caution">
    <text evidence="3">The sequence shown here is derived from an EMBL/GenBank/DDBJ whole genome shotgun (WGS) entry which is preliminary data.</text>
</comment>
<sequence>MTGPVPQWGQAPGGYPPPGLAPAQRKPSLVAVVIAFVWVLVSAGVEVGFGLSAAGGSRQGGFHLGVGQVKNDILGYYAIPGAMLLTVVLAVLTLFRQNWARFVLLGPCLVFAGVHLWRLIELLPRGLDVLELVTRIWFVAFWLIGLLLYLLPPVNRALGRPRPTGFPPQQFGGQPGWGAPPQQPPGGNPGWPPPR</sequence>
<dbReference type="Proteomes" id="UP000533598">
    <property type="component" value="Unassembled WGS sequence"/>
</dbReference>
<accession>A0A7W7FRF4</accession>
<name>A0A7W7FRF4_9PSEU</name>
<feature type="transmembrane region" description="Helical" evidence="2">
    <location>
        <begin position="29"/>
        <end position="54"/>
    </location>
</feature>
<feature type="transmembrane region" description="Helical" evidence="2">
    <location>
        <begin position="74"/>
        <end position="95"/>
    </location>
</feature>
<dbReference type="EMBL" id="JACHMH010000001">
    <property type="protein sequence ID" value="MBB4674288.1"/>
    <property type="molecule type" value="Genomic_DNA"/>
</dbReference>
<reference evidence="3 4" key="1">
    <citation type="submission" date="2020-08" db="EMBL/GenBank/DDBJ databases">
        <title>Sequencing the genomes of 1000 actinobacteria strains.</title>
        <authorList>
            <person name="Klenk H.-P."/>
        </authorList>
    </citation>
    <scope>NUCLEOTIDE SEQUENCE [LARGE SCALE GENOMIC DNA]</scope>
    <source>
        <strain evidence="3 4">DSM 44230</strain>
    </source>
</reference>
<feature type="transmembrane region" description="Helical" evidence="2">
    <location>
        <begin position="102"/>
        <end position="120"/>
    </location>
</feature>
<evidence type="ECO:0000256" key="1">
    <source>
        <dbReference type="SAM" id="MobiDB-lite"/>
    </source>
</evidence>
<dbReference type="AlphaFoldDB" id="A0A7W7FRF4"/>
<evidence type="ECO:0000313" key="4">
    <source>
        <dbReference type="Proteomes" id="UP000533598"/>
    </source>
</evidence>